<keyword evidence="3" id="KW-1185">Reference proteome</keyword>
<proteinExistence type="predicted"/>
<accession>A0ABP9TVT8</accession>
<reference evidence="2 3" key="1">
    <citation type="submission" date="2024-02" db="EMBL/GenBank/DDBJ databases">
        <title>Characterization of antibiotic resistant novel bacterial strains and their environmental applications.</title>
        <authorList>
            <person name="Manzoor S."/>
            <person name="Abbas S."/>
            <person name="Arshad M."/>
            <person name="Li W.J."/>
            <person name="Ahmed I."/>
        </authorList>
    </citation>
    <scope>NUCLEOTIDE SEQUENCE [LARGE SCALE GENOMIC DNA]</scope>
    <source>
        <strain evidence="2 3">KACC 15558</strain>
    </source>
</reference>
<comment type="caution">
    <text evidence="2">The sequence shown here is derived from an EMBL/GenBank/DDBJ whole genome shotgun (WGS) entry which is preliminary data.</text>
</comment>
<evidence type="ECO:0000313" key="2">
    <source>
        <dbReference type="EMBL" id="GAA5339240.1"/>
    </source>
</evidence>
<dbReference type="EMBL" id="BAABNP010000001">
    <property type="protein sequence ID" value="GAA5339240.1"/>
    <property type="molecule type" value="Genomic_DNA"/>
</dbReference>
<keyword evidence="1" id="KW-0812">Transmembrane</keyword>
<dbReference type="Proteomes" id="UP001498935">
    <property type="component" value="Unassembled WGS sequence"/>
</dbReference>
<dbReference type="Pfam" id="PF13787">
    <property type="entry name" value="HXXEE"/>
    <property type="match status" value="1"/>
</dbReference>
<organism evidence="2 3">
    <name type="scientific">Brevibacterium ammoniilyticum</name>
    <dbReference type="NCBI Taxonomy" id="1046555"/>
    <lineage>
        <taxon>Bacteria</taxon>
        <taxon>Bacillati</taxon>
        <taxon>Actinomycetota</taxon>
        <taxon>Actinomycetes</taxon>
        <taxon>Micrococcales</taxon>
        <taxon>Brevibacteriaceae</taxon>
        <taxon>Brevibacterium</taxon>
    </lineage>
</organism>
<sequence>MTFFGAWALHDLEEIGAFPATTHRLAEETGADWLRTSGRQSAVAIGLMGVVVGVACVRGAVTNGRSRFYRRTLAGLDLHVWSHVAASVVLRRYTAGVLTAVPVMLPGASVAKRELAASGHALTRADRAVGAPMMVIAALACHGVTRALVRERAVPE</sequence>
<evidence type="ECO:0000313" key="3">
    <source>
        <dbReference type="Proteomes" id="UP001498935"/>
    </source>
</evidence>
<feature type="transmembrane region" description="Helical" evidence="1">
    <location>
        <begin position="42"/>
        <end position="61"/>
    </location>
</feature>
<protein>
    <submittedName>
        <fullName evidence="2">HXXEE domain-containing protein</fullName>
    </submittedName>
</protein>
<gene>
    <name evidence="2" type="ORF">KACC15558_02800</name>
</gene>
<dbReference type="InterPro" id="IPR025671">
    <property type="entry name" value="HXXEE"/>
</dbReference>
<keyword evidence="1" id="KW-1133">Transmembrane helix</keyword>
<name>A0ABP9TVT8_9MICO</name>
<evidence type="ECO:0000256" key="1">
    <source>
        <dbReference type="SAM" id="Phobius"/>
    </source>
</evidence>
<keyword evidence="1" id="KW-0472">Membrane</keyword>